<evidence type="ECO:0000313" key="3">
    <source>
        <dbReference type="EMBL" id="KAA5396987.1"/>
    </source>
</evidence>
<dbReference type="InterPro" id="IPR002656">
    <property type="entry name" value="Acyl_transf_3_dom"/>
</dbReference>
<dbReference type="GO" id="GO:0016747">
    <property type="term" value="F:acyltransferase activity, transferring groups other than amino-acyl groups"/>
    <property type="evidence" value="ECO:0007669"/>
    <property type="project" value="InterPro"/>
</dbReference>
<dbReference type="EMBL" id="VVYY01000011">
    <property type="protein sequence ID" value="KAA5396987.1"/>
    <property type="molecule type" value="Genomic_DNA"/>
</dbReference>
<evidence type="ECO:0000256" key="1">
    <source>
        <dbReference type="SAM" id="Phobius"/>
    </source>
</evidence>
<feature type="transmembrane region" description="Helical" evidence="1">
    <location>
        <begin position="223"/>
        <end position="243"/>
    </location>
</feature>
<feature type="transmembrane region" description="Helical" evidence="1">
    <location>
        <begin position="249"/>
        <end position="269"/>
    </location>
</feature>
<feature type="transmembrane region" description="Helical" evidence="1">
    <location>
        <begin position="128"/>
        <end position="144"/>
    </location>
</feature>
<keyword evidence="1" id="KW-1133">Transmembrane helix</keyword>
<keyword evidence="4" id="KW-0012">Acyltransferase</keyword>
<comment type="caution">
    <text evidence="4">The sequence shown here is derived from an EMBL/GenBank/DDBJ whole genome shotgun (WGS) entry which is preliminary data.</text>
</comment>
<evidence type="ECO:0000313" key="6">
    <source>
        <dbReference type="Proteomes" id="UP000481616"/>
    </source>
</evidence>
<feature type="transmembrane region" description="Helical" evidence="1">
    <location>
        <begin position="72"/>
        <end position="93"/>
    </location>
</feature>
<dbReference type="Proteomes" id="UP000481616">
    <property type="component" value="Unassembled WGS sequence"/>
</dbReference>
<feature type="transmembrane region" description="Helical" evidence="1">
    <location>
        <begin position="33"/>
        <end position="52"/>
    </location>
</feature>
<dbReference type="AlphaFoldDB" id="A0A4Q5HQ69"/>
<keyword evidence="1" id="KW-0472">Membrane</keyword>
<protein>
    <submittedName>
        <fullName evidence="4">Acyltransferase</fullName>
    </submittedName>
</protein>
<feature type="transmembrane region" description="Helical" evidence="1">
    <location>
        <begin position="105"/>
        <end position="122"/>
    </location>
</feature>
<feature type="domain" description="Acyltransferase 3" evidence="2">
    <location>
        <begin position="1"/>
        <end position="265"/>
    </location>
</feature>
<dbReference type="Proteomes" id="UP000441162">
    <property type="component" value="Unassembled WGS sequence"/>
</dbReference>
<feature type="transmembrane region" description="Helical" evidence="1">
    <location>
        <begin position="193"/>
        <end position="211"/>
    </location>
</feature>
<dbReference type="RefSeq" id="WP_130054124.1">
    <property type="nucleotide sequence ID" value="NZ_RCXK01000011.1"/>
</dbReference>
<proteinExistence type="predicted"/>
<evidence type="ECO:0000313" key="5">
    <source>
        <dbReference type="Proteomes" id="UP000441162"/>
    </source>
</evidence>
<dbReference type="EMBL" id="VVZA01000001">
    <property type="protein sequence ID" value="KAA5407839.1"/>
    <property type="molecule type" value="Genomic_DNA"/>
</dbReference>
<keyword evidence="4" id="KW-0808">Transferase</keyword>
<name>A0A4Q5HQ69_9BACT</name>
<dbReference type="Pfam" id="PF01757">
    <property type="entry name" value="Acyl_transf_3"/>
    <property type="match status" value="1"/>
</dbReference>
<reference evidence="5 6" key="1">
    <citation type="journal article" date="2019" name="Nat. Med.">
        <title>A library of human gut bacterial isolates paired with longitudinal multiomics data enables mechanistic microbiome research.</title>
        <authorList>
            <person name="Poyet M."/>
            <person name="Groussin M."/>
            <person name="Gibbons S.M."/>
            <person name="Avila-Pacheco J."/>
            <person name="Jiang X."/>
            <person name="Kearney S.M."/>
            <person name="Perrotta A.R."/>
            <person name="Berdy B."/>
            <person name="Zhao S."/>
            <person name="Lieberman T.D."/>
            <person name="Swanson P.K."/>
            <person name="Smith M."/>
            <person name="Roesemann S."/>
            <person name="Alexander J.E."/>
            <person name="Rich S.A."/>
            <person name="Livny J."/>
            <person name="Vlamakis H."/>
            <person name="Clish C."/>
            <person name="Bullock K."/>
            <person name="Deik A."/>
            <person name="Scott J."/>
            <person name="Pierce K.A."/>
            <person name="Xavier R.J."/>
            <person name="Alm E.J."/>
        </authorList>
    </citation>
    <scope>NUCLEOTIDE SEQUENCE [LARGE SCALE GENOMIC DNA]</scope>
    <source>
        <strain evidence="3 6">BIOML-A1</strain>
        <strain evidence="4 5">BIOML-A4</strain>
    </source>
</reference>
<evidence type="ECO:0000259" key="2">
    <source>
        <dbReference type="Pfam" id="PF01757"/>
    </source>
</evidence>
<keyword evidence="1" id="KW-0812">Transmembrane</keyword>
<accession>A0A4Q5HQ69</accession>
<organism evidence="4 5">
    <name type="scientific">Phocaeicola dorei</name>
    <dbReference type="NCBI Taxonomy" id="357276"/>
    <lineage>
        <taxon>Bacteria</taxon>
        <taxon>Pseudomonadati</taxon>
        <taxon>Bacteroidota</taxon>
        <taxon>Bacteroidia</taxon>
        <taxon>Bacteroidales</taxon>
        <taxon>Bacteroidaceae</taxon>
        <taxon>Phocaeicola</taxon>
    </lineage>
</organism>
<gene>
    <name evidence="4" type="ORF">F2Y51_00100</name>
    <name evidence="3" type="ORF">F2Y58_14215</name>
</gene>
<evidence type="ECO:0000313" key="4">
    <source>
        <dbReference type="EMBL" id="KAA5407839.1"/>
    </source>
</evidence>
<sequence>MFFVLSGFLYGNKRIDEPIEWIRKQFVKILPTYYLFIFITVILYLIFSPETLSIKEIAGSIFCVGTLKGIGHLWFVGNILICYLLTPYLDWIFRRNAERKFLSNLKKLIFLAVVFTFTGIYLQSYFRPGHILCYIVGYVLSVTYRDYGDKVIYNTMILSGVVAFVLKSVYAYLKYFKNVEMIGIWSHFHDYSHMGWGVFIMTLLLVLLYKVPQLKIASFSDKYSYEIYIVHQLFILSPLTLMALTNYPVVNIVVTLLSIGISGVVLKIMTRSLLKTIKIA</sequence>
<feature type="transmembrane region" description="Helical" evidence="1">
    <location>
        <begin position="151"/>
        <end position="173"/>
    </location>
</feature>